<dbReference type="GO" id="GO:0070006">
    <property type="term" value="F:metalloaminopeptidase activity"/>
    <property type="evidence" value="ECO:0007669"/>
    <property type="project" value="InterPro"/>
</dbReference>
<dbReference type="PANTHER" id="PTHR48480:SF2">
    <property type="entry name" value="PEPTIDASE D"/>
    <property type="match status" value="1"/>
</dbReference>
<dbReference type="Pfam" id="PF05195">
    <property type="entry name" value="AMP_N"/>
    <property type="match status" value="1"/>
</dbReference>
<dbReference type="GO" id="GO:0016805">
    <property type="term" value="F:dipeptidase activity"/>
    <property type="evidence" value="ECO:0007669"/>
    <property type="project" value="UniProtKB-KW"/>
</dbReference>
<evidence type="ECO:0000256" key="5">
    <source>
        <dbReference type="ARBA" id="ARBA00023049"/>
    </source>
</evidence>
<sequence length="130" mass="14604">MEVVPKCVVLLQGGEQIRRYCTDTHVLFRQESFFNWAFGMRETDCYGAVDVDTGRSILFIPKPPENYATWMGVIHPQQHFKARYGVDDVQYTCDVTSTWSRLGSTSSAAFDLAQVSSSRGGLLSDTWGLP</sequence>
<keyword evidence="4" id="KW-0224">Dipeptidase</keyword>
<evidence type="ECO:0000313" key="7">
    <source>
        <dbReference type="EMBL" id="KAJ8407817.1"/>
    </source>
</evidence>
<evidence type="ECO:0000256" key="1">
    <source>
        <dbReference type="ARBA" id="ARBA00022670"/>
    </source>
</evidence>
<keyword evidence="2" id="KW-0479">Metal-binding</keyword>
<accession>A0AAD7WSN8</accession>
<keyword evidence="5" id="KW-0482">Metalloprotease</keyword>
<protein>
    <recommendedName>
        <fullName evidence="6">Aminopeptidase P N-terminal domain-containing protein</fullName>
    </recommendedName>
</protein>
<evidence type="ECO:0000313" key="8">
    <source>
        <dbReference type="Proteomes" id="UP001221898"/>
    </source>
</evidence>
<evidence type="ECO:0000256" key="3">
    <source>
        <dbReference type="ARBA" id="ARBA00022801"/>
    </source>
</evidence>
<dbReference type="Gene3D" id="3.40.350.10">
    <property type="entry name" value="Creatinase/prolidase N-terminal domain"/>
    <property type="match status" value="1"/>
</dbReference>
<dbReference type="InterPro" id="IPR007865">
    <property type="entry name" value="Aminopep_P_N"/>
</dbReference>
<feature type="domain" description="Aminopeptidase P N-terminal" evidence="6">
    <location>
        <begin position="1"/>
        <end position="119"/>
    </location>
</feature>
<dbReference type="InterPro" id="IPR052433">
    <property type="entry name" value="X-Pro_dipept-like"/>
</dbReference>
<dbReference type="PANTHER" id="PTHR48480">
    <property type="match status" value="1"/>
</dbReference>
<reference evidence="7" key="1">
    <citation type="journal article" date="2023" name="Science">
        <title>Genome structures resolve the early diversification of teleost fishes.</title>
        <authorList>
            <person name="Parey E."/>
            <person name="Louis A."/>
            <person name="Montfort J."/>
            <person name="Bouchez O."/>
            <person name="Roques C."/>
            <person name="Iampietro C."/>
            <person name="Lluch J."/>
            <person name="Castinel A."/>
            <person name="Donnadieu C."/>
            <person name="Desvignes T."/>
            <person name="Floi Bucao C."/>
            <person name="Jouanno E."/>
            <person name="Wen M."/>
            <person name="Mejri S."/>
            <person name="Dirks R."/>
            <person name="Jansen H."/>
            <person name="Henkel C."/>
            <person name="Chen W.J."/>
            <person name="Zahm M."/>
            <person name="Cabau C."/>
            <person name="Klopp C."/>
            <person name="Thompson A.W."/>
            <person name="Robinson-Rechavi M."/>
            <person name="Braasch I."/>
            <person name="Lecointre G."/>
            <person name="Bobe J."/>
            <person name="Postlethwait J.H."/>
            <person name="Berthelot C."/>
            <person name="Roest Crollius H."/>
            <person name="Guiguen Y."/>
        </authorList>
    </citation>
    <scope>NUCLEOTIDE SEQUENCE</scope>
    <source>
        <strain evidence="7">NC1722</strain>
    </source>
</reference>
<dbReference type="SMART" id="SM01011">
    <property type="entry name" value="AMP_N"/>
    <property type="match status" value="1"/>
</dbReference>
<dbReference type="InterPro" id="IPR029149">
    <property type="entry name" value="Creatin/AminoP/Spt16_N"/>
</dbReference>
<dbReference type="AlphaFoldDB" id="A0AAD7WSN8"/>
<evidence type="ECO:0000259" key="6">
    <source>
        <dbReference type="SMART" id="SM01011"/>
    </source>
</evidence>
<proteinExistence type="predicted"/>
<evidence type="ECO:0000256" key="4">
    <source>
        <dbReference type="ARBA" id="ARBA00022997"/>
    </source>
</evidence>
<dbReference type="GO" id="GO:0030145">
    <property type="term" value="F:manganese ion binding"/>
    <property type="evidence" value="ECO:0007669"/>
    <property type="project" value="InterPro"/>
</dbReference>
<dbReference type="GO" id="GO:0006508">
    <property type="term" value="P:proteolysis"/>
    <property type="evidence" value="ECO:0007669"/>
    <property type="project" value="UniProtKB-KW"/>
</dbReference>
<keyword evidence="8" id="KW-1185">Reference proteome</keyword>
<keyword evidence="1" id="KW-0645">Protease</keyword>
<comment type="caution">
    <text evidence="7">The sequence shown here is derived from an EMBL/GenBank/DDBJ whole genome shotgun (WGS) entry which is preliminary data.</text>
</comment>
<organism evidence="7 8">
    <name type="scientific">Aldrovandia affinis</name>
    <dbReference type="NCBI Taxonomy" id="143900"/>
    <lineage>
        <taxon>Eukaryota</taxon>
        <taxon>Metazoa</taxon>
        <taxon>Chordata</taxon>
        <taxon>Craniata</taxon>
        <taxon>Vertebrata</taxon>
        <taxon>Euteleostomi</taxon>
        <taxon>Actinopterygii</taxon>
        <taxon>Neopterygii</taxon>
        <taxon>Teleostei</taxon>
        <taxon>Notacanthiformes</taxon>
        <taxon>Halosauridae</taxon>
        <taxon>Aldrovandia</taxon>
    </lineage>
</organism>
<evidence type="ECO:0000256" key="2">
    <source>
        <dbReference type="ARBA" id="ARBA00022723"/>
    </source>
</evidence>
<dbReference type="Proteomes" id="UP001221898">
    <property type="component" value="Unassembled WGS sequence"/>
</dbReference>
<name>A0AAD7WSN8_9TELE</name>
<keyword evidence="3" id="KW-0378">Hydrolase</keyword>
<gene>
    <name evidence="7" type="ORF">AAFF_G00268610</name>
</gene>
<dbReference type="SUPFAM" id="SSF53092">
    <property type="entry name" value="Creatinase/prolidase N-terminal domain"/>
    <property type="match status" value="1"/>
</dbReference>
<dbReference type="EMBL" id="JAINUG010000037">
    <property type="protein sequence ID" value="KAJ8407817.1"/>
    <property type="molecule type" value="Genomic_DNA"/>
</dbReference>